<dbReference type="PANTHER" id="PTHR11200">
    <property type="entry name" value="INOSITOL 5-PHOSPHATASE"/>
    <property type="match status" value="1"/>
</dbReference>
<dbReference type="GO" id="GO:0004439">
    <property type="term" value="F:phosphatidylinositol-4,5-bisphosphate 5-phosphatase activity"/>
    <property type="evidence" value="ECO:0007669"/>
    <property type="project" value="TreeGrafter"/>
</dbReference>
<dbReference type="SUPFAM" id="SSF56219">
    <property type="entry name" value="DNase I-like"/>
    <property type="match status" value="1"/>
</dbReference>
<dbReference type="GO" id="GO:0005737">
    <property type="term" value="C:cytoplasm"/>
    <property type="evidence" value="ECO:0007669"/>
    <property type="project" value="TreeGrafter"/>
</dbReference>
<gene>
    <name evidence="2" type="ORF">TTEB3V08_LOCUS6525</name>
</gene>
<dbReference type="InterPro" id="IPR000300">
    <property type="entry name" value="IPPc"/>
</dbReference>
<protein>
    <recommendedName>
        <fullName evidence="1">Inositol polyphosphate-related phosphatase domain-containing protein</fullName>
    </recommendedName>
</protein>
<dbReference type="SMART" id="SM00128">
    <property type="entry name" value="IPPc"/>
    <property type="match status" value="1"/>
</dbReference>
<proteinExistence type="predicted"/>
<dbReference type="PANTHER" id="PTHR11200:SF275">
    <property type="entry name" value="LD06095P"/>
    <property type="match status" value="1"/>
</dbReference>
<dbReference type="InterPro" id="IPR036691">
    <property type="entry name" value="Endo/exonu/phosph_ase_sf"/>
</dbReference>
<dbReference type="GO" id="GO:0005886">
    <property type="term" value="C:plasma membrane"/>
    <property type="evidence" value="ECO:0007669"/>
    <property type="project" value="TreeGrafter"/>
</dbReference>
<dbReference type="Gene3D" id="3.60.10.10">
    <property type="entry name" value="Endonuclease/exonuclease/phosphatase"/>
    <property type="match status" value="1"/>
</dbReference>
<name>A0A7R9NW66_9NEOP</name>
<accession>A0A7R9NW66</accession>
<dbReference type="GO" id="GO:0046856">
    <property type="term" value="P:phosphatidylinositol dephosphorylation"/>
    <property type="evidence" value="ECO:0007669"/>
    <property type="project" value="InterPro"/>
</dbReference>
<organism evidence="2">
    <name type="scientific">Timema tahoe</name>
    <dbReference type="NCBI Taxonomy" id="61484"/>
    <lineage>
        <taxon>Eukaryota</taxon>
        <taxon>Metazoa</taxon>
        <taxon>Ecdysozoa</taxon>
        <taxon>Arthropoda</taxon>
        <taxon>Hexapoda</taxon>
        <taxon>Insecta</taxon>
        <taxon>Pterygota</taxon>
        <taxon>Neoptera</taxon>
        <taxon>Polyneoptera</taxon>
        <taxon>Phasmatodea</taxon>
        <taxon>Timematodea</taxon>
        <taxon>Timematoidea</taxon>
        <taxon>Timematidae</taxon>
        <taxon>Timema</taxon>
    </lineage>
</organism>
<dbReference type="GO" id="GO:0001726">
    <property type="term" value="C:ruffle"/>
    <property type="evidence" value="ECO:0007669"/>
    <property type="project" value="TreeGrafter"/>
</dbReference>
<dbReference type="AlphaFoldDB" id="A0A7R9NW66"/>
<feature type="domain" description="Inositol polyphosphate-related phosphatase" evidence="1">
    <location>
        <begin position="47"/>
        <end position="302"/>
    </location>
</feature>
<dbReference type="EMBL" id="OE002346">
    <property type="protein sequence ID" value="CAD7458546.1"/>
    <property type="molecule type" value="Genomic_DNA"/>
</dbReference>
<reference evidence="2" key="1">
    <citation type="submission" date="2020-11" db="EMBL/GenBank/DDBJ databases">
        <authorList>
            <person name="Tran Van P."/>
        </authorList>
    </citation>
    <scope>NUCLEOTIDE SEQUENCE</scope>
</reference>
<evidence type="ECO:0000259" key="1">
    <source>
        <dbReference type="SMART" id="SM00128"/>
    </source>
</evidence>
<dbReference type="InterPro" id="IPR046985">
    <property type="entry name" value="IP5"/>
</dbReference>
<sequence>MDEGKVVKRRSVPAFAWRESGKTTLSVPDRDSNLNLPVIDCLLYCKSSVLDHVATEVGPDHPEQNLDCLLGFQLAKTNESLPDLYVVGEVLASRDYVKVKTVRLQGTVISLFCLRKHLLHLRDIETQYTKTGFGGMWGNKGAVSIRLGIYGCSVCLVNCHLTPHDHLLQERVTDYNTIIKSQSFQAKETTNILYHDYVFWIGDLNFRLLSGLSATEIEQLVEKGELTRLLAKDQLRHVIDTGEAFSELVENLPTFPPTYKFEFHTSKYDLKFLNEHSSFNDSSDNRHHNSHPVLKTPFSTNNFFLLLATFTYYNIRSNTSSNVLIHQERNGD</sequence>
<dbReference type="Pfam" id="PF22669">
    <property type="entry name" value="Exo_endo_phos2"/>
    <property type="match status" value="1"/>
</dbReference>
<evidence type="ECO:0000313" key="2">
    <source>
        <dbReference type="EMBL" id="CAD7458546.1"/>
    </source>
</evidence>